<dbReference type="InterPro" id="IPR032568">
    <property type="entry name" value="DUF4926"/>
</dbReference>
<accession>A0A977KSB6</accession>
<gene>
    <name evidence="1" type="ORF">KA717_22660</name>
</gene>
<evidence type="ECO:0000313" key="1">
    <source>
        <dbReference type="EMBL" id="UXE58803.1"/>
    </source>
</evidence>
<dbReference type="EMBL" id="CP073041">
    <property type="protein sequence ID" value="UXE58803.1"/>
    <property type="molecule type" value="Genomic_DNA"/>
</dbReference>
<organism evidence="1">
    <name type="scientific">Woronichinia naegeliana WA131</name>
    <dbReference type="NCBI Taxonomy" id="2824559"/>
    <lineage>
        <taxon>Bacteria</taxon>
        <taxon>Bacillati</taxon>
        <taxon>Cyanobacteriota</taxon>
        <taxon>Cyanophyceae</taxon>
        <taxon>Synechococcales</taxon>
        <taxon>Coelosphaeriaceae</taxon>
        <taxon>Woronichinia</taxon>
    </lineage>
</organism>
<name>A0A977KSB6_9CYAN</name>
<proteinExistence type="predicted"/>
<reference evidence="1" key="1">
    <citation type="submission" date="2021-04" db="EMBL/GenBank/DDBJ databases">
        <title>Genome sequence of Woronichinia naegeliana from Washington state freshwater lake bloom.</title>
        <authorList>
            <person name="Dreher T.W."/>
        </authorList>
    </citation>
    <scope>NUCLEOTIDE SEQUENCE</scope>
    <source>
        <strain evidence="1">WA131</strain>
    </source>
</reference>
<dbReference type="AlphaFoldDB" id="A0A977KSB6"/>
<dbReference type="Proteomes" id="UP001065613">
    <property type="component" value="Chromosome"/>
</dbReference>
<dbReference type="Pfam" id="PF16277">
    <property type="entry name" value="DUF4926"/>
    <property type="match status" value="1"/>
</dbReference>
<sequence>MKFPLFSQVQLTQNIPQLNLKKGSIGTIVEYYPMPNSLEDGYSLEGLICQDTVEVSESQIELVPIQQNREKVSSQ</sequence>
<protein>
    <submittedName>
        <fullName evidence="1">DUF4926 domain-containing protein</fullName>
    </submittedName>
</protein>
<dbReference type="KEGG" id="wna:KA717_22660"/>